<feature type="domain" description="DNA primase/polymerase bifunctional N-terminal" evidence="3">
    <location>
        <begin position="40"/>
        <end position="222"/>
    </location>
</feature>
<dbReference type="Proteomes" id="UP001596004">
    <property type="component" value="Unassembled WGS sequence"/>
</dbReference>
<dbReference type="SMART" id="SM00943">
    <property type="entry name" value="Prim-Pol"/>
    <property type="match status" value="1"/>
</dbReference>
<gene>
    <name evidence="4" type="ORF">ACFO60_11395</name>
</gene>
<organism evidence="4 5">
    <name type="scientific">Sphaerisporangium dianthi</name>
    <dbReference type="NCBI Taxonomy" id="1436120"/>
    <lineage>
        <taxon>Bacteria</taxon>
        <taxon>Bacillati</taxon>
        <taxon>Actinomycetota</taxon>
        <taxon>Actinomycetes</taxon>
        <taxon>Streptosporangiales</taxon>
        <taxon>Streptosporangiaceae</taxon>
        <taxon>Sphaerisporangium</taxon>
    </lineage>
</organism>
<sequence length="730" mass="79615">MTATPRDPAPKNDLHHQGNTQGDVPSRPAKLSSEEATAAALELVADGFPVFRLKPNGKEPLIKSPHGMDDPLYGVCKGECGEQGHGAHDATYDPEVVKEWWGGNGVDDTVPNIGMALPGFVALDPDGDEGRASLAALKEKYGDLPPTRVHETGSGGLHIIFKDPEGKFRSLNEALGEKLDVKAGEGSYLVAPTSIHPKTRKPYRIQEHRTPAPAPEYLPEAIEKLAVSKSGDTPDGDRTPLVDLLEEGAEQGGRDEWLTKVAGHYAKSFTKFQDFHALLKATNDVRCNPPLTEREVKKIARSVWNREQAKKEQGVKELLDKLAEGTDPAEVIAALEDNAEFEHKYRDKLLNKLADKKAADTLAGRTDESDYHPAIGSLADVMAEVDEMDDPQWLIEGLWPEDAYGVIAAQKKAGKTWSGLDLAVSVSAGGKWLGEFQCKTGPVIYIIGEGGKRNTIRRIRAIARHKGIDPAGLPIQLCTVPVQITKAEHLKLVRDWMTQVKPALVVIDPFYLSQGAANGTNLAEMGETLREIQVVVSNGNAALAILHHFKKGSASGTDQMTGVGLQEWGRVLAVANIYKSEIDAEATMRTRVTLNWEFSGSEIAPHEFSTTREVWSEDPKSLVKPMYYEVSVGGVAGKRTAKDVPRLPGGQQMLYDAIASMEPGKATVKAITAWMDKHRPERKSFKDAKAVGQALVRLRENLPDLLEFDESPGKAIVYTIKSQADESDPE</sequence>
<reference evidence="5" key="1">
    <citation type="journal article" date="2019" name="Int. J. Syst. Evol. Microbiol.">
        <title>The Global Catalogue of Microorganisms (GCM) 10K type strain sequencing project: providing services to taxonomists for standard genome sequencing and annotation.</title>
        <authorList>
            <consortium name="The Broad Institute Genomics Platform"/>
            <consortium name="The Broad Institute Genome Sequencing Center for Infectious Disease"/>
            <person name="Wu L."/>
            <person name="Ma J."/>
        </authorList>
    </citation>
    <scope>NUCLEOTIDE SEQUENCE [LARGE SCALE GENOMIC DNA]</scope>
    <source>
        <strain evidence="5">CGMCC 4.7132</strain>
    </source>
</reference>
<dbReference type="Gene3D" id="3.40.50.300">
    <property type="entry name" value="P-loop containing nucleotide triphosphate hydrolases"/>
    <property type="match status" value="1"/>
</dbReference>
<dbReference type="Pfam" id="PF13481">
    <property type="entry name" value="AAA_25"/>
    <property type="match status" value="1"/>
</dbReference>
<dbReference type="InterPro" id="IPR014820">
    <property type="entry name" value="PriCT_1"/>
</dbReference>
<proteinExistence type="predicted"/>
<dbReference type="SMART" id="SM00942">
    <property type="entry name" value="PriCT_1"/>
    <property type="match status" value="1"/>
</dbReference>
<evidence type="ECO:0000259" key="3">
    <source>
        <dbReference type="SMART" id="SM00943"/>
    </source>
</evidence>
<dbReference type="SUPFAM" id="SSF56747">
    <property type="entry name" value="Prim-pol domain"/>
    <property type="match status" value="1"/>
</dbReference>
<feature type="region of interest" description="Disordered" evidence="1">
    <location>
        <begin position="1"/>
        <end position="34"/>
    </location>
</feature>
<dbReference type="CDD" id="cd04859">
    <property type="entry name" value="Prim_Pol"/>
    <property type="match status" value="1"/>
</dbReference>
<evidence type="ECO:0000313" key="4">
    <source>
        <dbReference type="EMBL" id="MFC4531369.1"/>
    </source>
</evidence>
<keyword evidence="5" id="KW-1185">Reference proteome</keyword>
<dbReference type="InterPro" id="IPR027417">
    <property type="entry name" value="P-loop_NTPase"/>
</dbReference>
<evidence type="ECO:0000313" key="5">
    <source>
        <dbReference type="Proteomes" id="UP001596004"/>
    </source>
</evidence>
<comment type="caution">
    <text evidence="4">The sequence shown here is derived from an EMBL/GenBank/DDBJ whole genome shotgun (WGS) entry which is preliminary data.</text>
</comment>
<dbReference type="EMBL" id="JBHSFP010000006">
    <property type="protein sequence ID" value="MFC4531369.1"/>
    <property type="molecule type" value="Genomic_DNA"/>
</dbReference>
<protein>
    <submittedName>
        <fullName evidence="4">Bifunctional DNA primase/polymerase</fullName>
    </submittedName>
</protein>
<dbReference type="SUPFAM" id="SSF52540">
    <property type="entry name" value="P-loop containing nucleoside triphosphate hydrolases"/>
    <property type="match status" value="1"/>
</dbReference>
<accession>A0ABV9CDZ4</accession>
<dbReference type="RefSeq" id="WP_380839944.1">
    <property type="nucleotide sequence ID" value="NZ_JBHSFP010000006.1"/>
</dbReference>
<feature type="domain" description="Primase C-terminal 1" evidence="2">
    <location>
        <begin position="243"/>
        <end position="309"/>
    </location>
</feature>
<dbReference type="InterPro" id="IPR015330">
    <property type="entry name" value="DNA_primase/pol_bifunc_N"/>
</dbReference>
<dbReference type="Pfam" id="PF08708">
    <property type="entry name" value="PriCT_1"/>
    <property type="match status" value="1"/>
</dbReference>
<name>A0ABV9CDZ4_9ACTN</name>
<evidence type="ECO:0000259" key="2">
    <source>
        <dbReference type="SMART" id="SM00942"/>
    </source>
</evidence>
<evidence type="ECO:0000256" key="1">
    <source>
        <dbReference type="SAM" id="MobiDB-lite"/>
    </source>
</evidence>
<dbReference type="Pfam" id="PF09250">
    <property type="entry name" value="Prim-Pol"/>
    <property type="match status" value="1"/>
</dbReference>